<dbReference type="PANTHER" id="PTHR30531">
    <property type="entry name" value="FLAGELLAR BIOSYNTHETIC PROTEIN FLHB"/>
    <property type="match status" value="1"/>
</dbReference>
<feature type="compositionally biased region" description="Basic and acidic residues" evidence="2">
    <location>
        <begin position="7"/>
        <end position="24"/>
    </location>
</feature>
<evidence type="ECO:0000256" key="1">
    <source>
        <dbReference type="ARBA" id="ARBA00010690"/>
    </source>
</evidence>
<dbReference type="InterPro" id="IPR029025">
    <property type="entry name" value="T3SS_substrate_exporter_C"/>
</dbReference>
<dbReference type="InterPro" id="IPR006135">
    <property type="entry name" value="T3SS_substrate_exporter"/>
</dbReference>
<proteinExistence type="inferred from homology"/>
<name>A0ABV7NHX7_9SPHN</name>
<gene>
    <name evidence="4" type="primary">flhB</name>
    <name evidence="4" type="ORF">ACFOKF_15860</name>
</gene>
<dbReference type="Gene3D" id="6.10.250.2080">
    <property type="match status" value="1"/>
</dbReference>
<feature type="transmembrane region" description="Helical" evidence="3">
    <location>
        <begin position="34"/>
        <end position="55"/>
    </location>
</feature>
<keyword evidence="3" id="KW-1133">Transmembrane helix</keyword>
<evidence type="ECO:0000313" key="5">
    <source>
        <dbReference type="Proteomes" id="UP001595681"/>
    </source>
</evidence>
<feature type="transmembrane region" description="Helical" evidence="3">
    <location>
        <begin position="189"/>
        <end position="209"/>
    </location>
</feature>
<keyword evidence="4" id="KW-0969">Cilium</keyword>
<accession>A0ABV7NHX7</accession>
<dbReference type="Gene3D" id="3.40.1690.10">
    <property type="entry name" value="secretion proteins EscU"/>
    <property type="match status" value="1"/>
</dbReference>
<dbReference type="Pfam" id="PF01312">
    <property type="entry name" value="Bac_export_2"/>
    <property type="match status" value="1"/>
</dbReference>
<comment type="caution">
    <text evidence="4">The sequence shown here is derived from an EMBL/GenBank/DDBJ whole genome shotgun (WGS) entry which is preliminary data.</text>
</comment>
<sequence length="378" mass="40387">MAGGNDSGEKTEKPTQKKLQDAAKKGDILQSRELGTALVVMAGIGCIAVIGPSLIEAMSNMLVEGLRFQRDDIVDFSPVDRGLELLKGIALPVAGVMLATFLAAIAAPALLGSLGFRPGAFAPKPEKMNPLSGLKRIFGMQGLIELLKSIAKVGLLGSIGVWLIWGRLTEIIGLGKAGIAPAMADLGNIFILTCLVMAGGLFLIAGIDVPAQIMQRAKRLGMSKQEVKDEHKESEGSPELKGHIRRRQFEVLSGNTRKAVAEASVIITNPTHFAVALRYKPGQDAAPVVVARGCDAIAAAIRELADTNGVTVLQYPELARAIYFTSRAGQIVNEGLYMAVATVLAFVFRVENRMASEMDRPFITVPDDLRFDADGRKQ</sequence>
<organism evidence="4 5">
    <name type="scientific">Sphingobium rhizovicinum</name>
    <dbReference type="NCBI Taxonomy" id="432308"/>
    <lineage>
        <taxon>Bacteria</taxon>
        <taxon>Pseudomonadati</taxon>
        <taxon>Pseudomonadota</taxon>
        <taxon>Alphaproteobacteria</taxon>
        <taxon>Sphingomonadales</taxon>
        <taxon>Sphingomonadaceae</taxon>
        <taxon>Sphingobium</taxon>
    </lineage>
</organism>
<evidence type="ECO:0000256" key="3">
    <source>
        <dbReference type="SAM" id="Phobius"/>
    </source>
</evidence>
<keyword evidence="5" id="KW-1185">Reference proteome</keyword>
<keyword evidence="3" id="KW-0812">Transmembrane</keyword>
<reference evidence="5" key="1">
    <citation type="journal article" date="2019" name="Int. J. Syst. Evol. Microbiol.">
        <title>The Global Catalogue of Microorganisms (GCM) 10K type strain sequencing project: providing services to taxonomists for standard genome sequencing and annotation.</title>
        <authorList>
            <consortium name="The Broad Institute Genomics Platform"/>
            <consortium name="The Broad Institute Genome Sequencing Center for Infectious Disease"/>
            <person name="Wu L."/>
            <person name="Ma J."/>
        </authorList>
    </citation>
    <scope>NUCLEOTIDE SEQUENCE [LARGE SCALE GENOMIC DNA]</scope>
    <source>
        <strain evidence="5">CCM 7491</strain>
    </source>
</reference>
<dbReference type="SUPFAM" id="SSF160544">
    <property type="entry name" value="EscU C-terminal domain-like"/>
    <property type="match status" value="1"/>
</dbReference>
<keyword evidence="4" id="KW-0966">Cell projection</keyword>
<dbReference type="RefSeq" id="WP_380796861.1">
    <property type="nucleotide sequence ID" value="NZ_JBHRVU010000004.1"/>
</dbReference>
<dbReference type="Proteomes" id="UP001595681">
    <property type="component" value="Unassembled WGS sequence"/>
</dbReference>
<dbReference type="EMBL" id="JBHRVU010000004">
    <property type="protein sequence ID" value="MFC3442651.1"/>
    <property type="molecule type" value="Genomic_DNA"/>
</dbReference>
<keyword evidence="4" id="KW-0282">Flagellum</keyword>
<comment type="similarity">
    <text evidence="1">Belongs to the type III secretion exporter family.</text>
</comment>
<protein>
    <submittedName>
        <fullName evidence="4">Flagellar type III secretion system protein FlhB</fullName>
    </submittedName>
</protein>
<dbReference type="PANTHER" id="PTHR30531:SF12">
    <property type="entry name" value="FLAGELLAR BIOSYNTHETIC PROTEIN FLHB"/>
    <property type="match status" value="1"/>
</dbReference>
<dbReference type="PRINTS" id="PR00950">
    <property type="entry name" value="TYPE3IMSPROT"/>
</dbReference>
<feature type="transmembrane region" description="Helical" evidence="3">
    <location>
        <begin position="137"/>
        <end position="165"/>
    </location>
</feature>
<feature type="transmembrane region" description="Helical" evidence="3">
    <location>
        <begin position="89"/>
        <end position="116"/>
    </location>
</feature>
<evidence type="ECO:0000256" key="2">
    <source>
        <dbReference type="SAM" id="MobiDB-lite"/>
    </source>
</evidence>
<evidence type="ECO:0000313" key="4">
    <source>
        <dbReference type="EMBL" id="MFC3442651.1"/>
    </source>
</evidence>
<keyword evidence="3" id="KW-0472">Membrane</keyword>
<feature type="region of interest" description="Disordered" evidence="2">
    <location>
        <begin position="1"/>
        <end position="24"/>
    </location>
</feature>